<reference evidence="1 2" key="1">
    <citation type="submission" date="2020-11" db="EMBL/GenBank/DDBJ databases">
        <title>genome sequence of strain KACC 18849.</title>
        <authorList>
            <person name="Gao J."/>
            <person name="Zhang X."/>
        </authorList>
    </citation>
    <scope>NUCLEOTIDE SEQUENCE [LARGE SCALE GENOMIC DNA]</scope>
    <source>
        <strain evidence="1 2">KACC 18849</strain>
    </source>
</reference>
<dbReference type="Gene3D" id="2.60.120.260">
    <property type="entry name" value="Galactose-binding domain-like"/>
    <property type="match status" value="1"/>
</dbReference>
<evidence type="ECO:0000313" key="1">
    <source>
        <dbReference type="EMBL" id="MBI1683295.1"/>
    </source>
</evidence>
<dbReference type="RefSeq" id="WP_198575237.1">
    <property type="nucleotide sequence ID" value="NZ_JADWOX010000003.1"/>
</dbReference>
<evidence type="ECO:0000313" key="2">
    <source>
        <dbReference type="Proteomes" id="UP000639859"/>
    </source>
</evidence>
<proteinExistence type="predicted"/>
<name>A0ABS0SWI3_9CAUL</name>
<dbReference type="EMBL" id="JADWOX010000003">
    <property type="protein sequence ID" value="MBI1683295.1"/>
    <property type="molecule type" value="Genomic_DNA"/>
</dbReference>
<gene>
    <name evidence="1" type="ORF">I4Q42_06420</name>
</gene>
<keyword evidence="2" id="KW-1185">Reference proteome</keyword>
<dbReference type="Proteomes" id="UP000639859">
    <property type="component" value="Unassembled WGS sequence"/>
</dbReference>
<comment type="caution">
    <text evidence="1">The sequence shown here is derived from an EMBL/GenBank/DDBJ whole genome shotgun (WGS) entry which is preliminary data.</text>
</comment>
<organism evidence="1 2">
    <name type="scientific">Caulobacter hibisci</name>
    <dbReference type="NCBI Taxonomy" id="2035993"/>
    <lineage>
        <taxon>Bacteria</taxon>
        <taxon>Pseudomonadati</taxon>
        <taxon>Pseudomonadota</taxon>
        <taxon>Alphaproteobacteria</taxon>
        <taxon>Caulobacterales</taxon>
        <taxon>Caulobacteraceae</taxon>
        <taxon>Caulobacter</taxon>
    </lineage>
</organism>
<protein>
    <submittedName>
        <fullName evidence="1">Uncharacterized protein</fullName>
    </submittedName>
</protein>
<accession>A0ABS0SWI3</accession>
<sequence>MTTGAYGEGAMYYCDSGDNSGTRMEWVVEAPPGEYDLWLEYAALEARPLTVLVDGAAVIANAAIESTGGWWSQHQTPRYQGRVLLSGRQSTIALQAPGAIPHVRSVFLCAAGDKPQPMASIDEAAQSSLTPRAGRDVPGKIFGVAQALAPIVRSALNAGFSPAEIQAMAHGLAEATRKDQRNPQLRIGFSGPLNGQSVRQSAFLYLHDMLGFDALIETGAFRGTTTEYFAGFDLPVFSCEVIDENFYFAASRLIGSSGVNLFLEDSRAFLRRYFQNYAAAYHRPMFYLDAHWQDDLPLPEEIDIIAESQEDFVVIVDDFKSPFDAGYGYDVYSNGNQLTLDWVLPRLTTKRKLAYLFPALGVENESGARRGTLFVVPEEFYQAHLTRSRVFVRAA</sequence>